<dbReference type="OrthoDB" id="10353197at2759"/>
<name>A0A7J6NGH7_PEROL</name>
<sequence>MSALSLLANPPSLDGGGVDGSSAGEFKFTFKEKNKKLKSCRPELVESIVSKGDVARLQEVLQEVAFANVSPEDLQTVADEQILSLIHLLQLGLEFTLSMYSQSYQITEQLMGRVSELTTTKKRLKSRLLAVAGEGGAAAAYRPRGVPCGDCGKRFEDAHYLTEHVKRRHAAAAALPTNEEAEAEKENAVIVQQQNGVGEELLLQCYTDLNAKVDQLMALKCEEPPAGAQTTAEAPPMILSAAEPLVDRLTTESRRQAATLRQDLEACIKEMISQKMQLNLGELGEEIDRRLGMLDDKQKTATERHEEWIASNLQRAVSRAVSLAPVGRREEVHTTYAGDLEDDNDDASLQREDCRRAEEIALSGEGPIENEIAELRRQREDEEVARRMSTERRENIIAEMQDMFKSVVTDSVLGKMLLENPTPKLTVEAACQQPSPALGTTPEDSIAEEKASKAVTEGELLRAVELVARNERERQESRCRRWQRPPGASFLVETPLEAGEGEEESLQRNSEEGSIGMRASPEGSGALEGVVRGSGAGLPPRYATTSPRVAVVDELFTASLAALIAGRRDDQEGEETAVPPPREDGQSGTGSEGEQEGEGTAAPQDGEEIGAESEGEQEGVEGGASCGESVIETMPVTSPGSEEESEVLPIHQVVAERTSRRRRVEAVEVEGVLNSVEIPRPALHRRGLAAETSLESIHLSGEDSRRFDDLGSPSRPHPGDLNIEDAQGPAGYIEW</sequence>
<evidence type="ECO:0000313" key="5">
    <source>
        <dbReference type="Proteomes" id="UP000541610"/>
    </source>
</evidence>
<dbReference type="PROSITE" id="PS50157">
    <property type="entry name" value="ZINC_FINGER_C2H2_2"/>
    <property type="match status" value="1"/>
</dbReference>
<dbReference type="InterPro" id="IPR013087">
    <property type="entry name" value="Znf_C2H2_type"/>
</dbReference>
<reference evidence="4 5" key="1">
    <citation type="submission" date="2020-04" db="EMBL/GenBank/DDBJ databases">
        <title>Perkinsus olseni comparative genomics.</title>
        <authorList>
            <person name="Bogema D.R."/>
        </authorList>
    </citation>
    <scope>NUCLEOTIDE SEQUENCE [LARGE SCALE GENOMIC DNA]</scope>
    <source>
        <strain evidence="4">00978-12</strain>
    </source>
</reference>
<dbReference type="Proteomes" id="UP000541610">
    <property type="component" value="Unassembled WGS sequence"/>
</dbReference>
<dbReference type="GO" id="GO:0008270">
    <property type="term" value="F:zinc ion binding"/>
    <property type="evidence" value="ECO:0007669"/>
    <property type="project" value="UniProtKB-KW"/>
</dbReference>
<comment type="caution">
    <text evidence="4">The sequence shown here is derived from an EMBL/GenBank/DDBJ whole genome shotgun (WGS) entry which is preliminary data.</text>
</comment>
<feature type="region of interest" description="Disordered" evidence="2">
    <location>
        <begin position="490"/>
        <end position="543"/>
    </location>
</feature>
<feature type="domain" description="C2H2-type" evidence="3">
    <location>
        <begin position="146"/>
        <end position="174"/>
    </location>
</feature>
<evidence type="ECO:0000256" key="1">
    <source>
        <dbReference type="PROSITE-ProRule" id="PRU00042"/>
    </source>
</evidence>
<feature type="compositionally biased region" description="Basic and acidic residues" evidence="2">
    <location>
        <begin position="700"/>
        <end position="709"/>
    </location>
</feature>
<proteinExistence type="predicted"/>
<feature type="compositionally biased region" description="Acidic residues" evidence="2">
    <location>
        <begin position="605"/>
        <end position="619"/>
    </location>
</feature>
<dbReference type="InterPro" id="IPR032714">
    <property type="entry name" value="DZIP1_N"/>
</dbReference>
<evidence type="ECO:0000259" key="3">
    <source>
        <dbReference type="PROSITE" id="PS50157"/>
    </source>
</evidence>
<keyword evidence="1" id="KW-0479">Metal-binding</keyword>
<feature type="region of interest" description="Disordered" evidence="2">
    <location>
        <begin position="692"/>
        <end position="735"/>
    </location>
</feature>
<gene>
    <name evidence="4" type="ORF">FOZ60_010410</name>
</gene>
<evidence type="ECO:0000256" key="2">
    <source>
        <dbReference type="SAM" id="MobiDB-lite"/>
    </source>
</evidence>
<dbReference type="EMBL" id="JABANP010000422">
    <property type="protein sequence ID" value="KAF4682567.1"/>
    <property type="molecule type" value="Genomic_DNA"/>
</dbReference>
<dbReference type="AlphaFoldDB" id="A0A7J6NGH7"/>
<dbReference type="PROSITE" id="PS00028">
    <property type="entry name" value="ZINC_FINGER_C2H2_1"/>
    <property type="match status" value="1"/>
</dbReference>
<evidence type="ECO:0000313" key="4">
    <source>
        <dbReference type="EMBL" id="KAF4682567.1"/>
    </source>
</evidence>
<keyword evidence="1" id="KW-0863">Zinc-finger</keyword>
<accession>A0A7J6NGH7</accession>
<organism evidence="4 5">
    <name type="scientific">Perkinsus olseni</name>
    <name type="common">Perkinsus atlanticus</name>
    <dbReference type="NCBI Taxonomy" id="32597"/>
    <lineage>
        <taxon>Eukaryota</taxon>
        <taxon>Sar</taxon>
        <taxon>Alveolata</taxon>
        <taxon>Perkinsozoa</taxon>
        <taxon>Perkinsea</taxon>
        <taxon>Perkinsida</taxon>
        <taxon>Perkinsidae</taxon>
        <taxon>Perkinsus</taxon>
    </lineage>
</organism>
<dbReference type="Pfam" id="PF13815">
    <property type="entry name" value="Dzip-like_N"/>
    <property type="match status" value="1"/>
</dbReference>
<protein>
    <recommendedName>
        <fullName evidence="3">C2H2-type domain-containing protein</fullName>
    </recommendedName>
</protein>
<feature type="region of interest" description="Disordered" evidence="2">
    <location>
        <begin position="565"/>
        <end position="650"/>
    </location>
</feature>
<keyword evidence="1" id="KW-0862">Zinc</keyword>